<evidence type="ECO:0000313" key="2">
    <source>
        <dbReference type="EMBL" id="MCU7694596.1"/>
    </source>
</evidence>
<dbReference type="Proteomes" id="UP001209317">
    <property type="component" value="Unassembled WGS sequence"/>
</dbReference>
<dbReference type="PANTHER" id="PTHR43792">
    <property type="entry name" value="GNAT FAMILY, PUTATIVE (AFU_ORTHOLOGUE AFUA_3G00765)-RELATED-RELATED"/>
    <property type="match status" value="1"/>
</dbReference>
<dbReference type="GO" id="GO:0016747">
    <property type="term" value="F:acyltransferase activity, transferring groups other than amino-acyl groups"/>
    <property type="evidence" value="ECO:0007669"/>
    <property type="project" value="InterPro"/>
</dbReference>
<accession>A0AAE3IP54</accession>
<proteinExistence type="predicted"/>
<evidence type="ECO:0000259" key="1">
    <source>
        <dbReference type="PROSITE" id="PS51186"/>
    </source>
</evidence>
<dbReference type="RefSeq" id="WP_263038082.1">
    <property type="nucleotide sequence ID" value="NZ_JAOTPL010000011.1"/>
</dbReference>
<feature type="domain" description="N-acetyltransferase" evidence="1">
    <location>
        <begin position="11"/>
        <end position="173"/>
    </location>
</feature>
<dbReference type="Gene3D" id="3.40.630.30">
    <property type="match status" value="1"/>
</dbReference>
<organism evidence="2 3">
    <name type="scientific">Haoranjiania flava</name>
    <dbReference type="NCBI Taxonomy" id="1856322"/>
    <lineage>
        <taxon>Bacteria</taxon>
        <taxon>Pseudomonadati</taxon>
        <taxon>Bacteroidota</taxon>
        <taxon>Chitinophagia</taxon>
        <taxon>Chitinophagales</taxon>
        <taxon>Chitinophagaceae</taxon>
        <taxon>Haoranjiania</taxon>
    </lineage>
</organism>
<keyword evidence="3" id="KW-1185">Reference proteome</keyword>
<dbReference type="InterPro" id="IPR000182">
    <property type="entry name" value="GNAT_dom"/>
</dbReference>
<name>A0AAE3IP54_9BACT</name>
<dbReference type="PANTHER" id="PTHR43792:SF1">
    <property type="entry name" value="N-ACETYLTRANSFERASE DOMAIN-CONTAINING PROTEIN"/>
    <property type="match status" value="1"/>
</dbReference>
<evidence type="ECO:0000313" key="3">
    <source>
        <dbReference type="Proteomes" id="UP001209317"/>
    </source>
</evidence>
<comment type="caution">
    <text evidence="2">The sequence shown here is derived from an EMBL/GenBank/DDBJ whole genome shotgun (WGS) entry which is preliminary data.</text>
</comment>
<dbReference type="EMBL" id="JAOTPL010000011">
    <property type="protein sequence ID" value="MCU7694596.1"/>
    <property type="molecule type" value="Genomic_DNA"/>
</dbReference>
<dbReference type="InterPro" id="IPR016181">
    <property type="entry name" value="Acyl_CoA_acyltransferase"/>
</dbReference>
<reference evidence="2" key="1">
    <citation type="submission" date="2022-10" db="EMBL/GenBank/DDBJ databases">
        <authorList>
            <person name="Kim H.S."/>
            <person name="Kim J.-S."/>
            <person name="Suh M.K."/>
            <person name="Eom M.K."/>
            <person name="Lee J.-S."/>
        </authorList>
    </citation>
    <scope>NUCLEOTIDE SEQUENCE</scope>
    <source>
        <strain evidence="2">LIP-5</strain>
    </source>
</reference>
<sequence length="173" mass="19652">MKAITINTDRLILKKLTADHLSAAYVNWMNDPEVNKYLESGGDYTIDKLNAFLIEQEKKNILFWAIHLKENGRHIGNIKIDPIDQENLSGEYGIMIGDKAAWGKGFAKEASLAVIQYCFREIGLKHITLGVVDQNQAALQLYHNIGFRRISETETTNKYNGVHSKTIRMSISR</sequence>
<gene>
    <name evidence="2" type="ORF">OD355_08725</name>
</gene>
<dbReference type="PROSITE" id="PS51186">
    <property type="entry name" value="GNAT"/>
    <property type="match status" value="1"/>
</dbReference>
<protein>
    <submittedName>
        <fullName evidence="2">GNAT family N-acetyltransferase</fullName>
    </submittedName>
</protein>
<dbReference type="SUPFAM" id="SSF55729">
    <property type="entry name" value="Acyl-CoA N-acyltransferases (Nat)"/>
    <property type="match status" value="1"/>
</dbReference>
<dbReference type="InterPro" id="IPR051531">
    <property type="entry name" value="N-acetyltransferase"/>
</dbReference>
<dbReference type="Pfam" id="PF13302">
    <property type="entry name" value="Acetyltransf_3"/>
    <property type="match status" value="1"/>
</dbReference>
<dbReference type="AlphaFoldDB" id="A0AAE3IP54"/>